<name>A0A9J6ECK8_RHIMP</name>
<reference evidence="1" key="1">
    <citation type="journal article" date="2020" name="Cell">
        <title>Large-Scale Comparative Analyses of Tick Genomes Elucidate Their Genetic Diversity and Vector Capacities.</title>
        <authorList>
            <consortium name="Tick Genome and Microbiome Consortium (TIGMIC)"/>
            <person name="Jia N."/>
            <person name="Wang J."/>
            <person name="Shi W."/>
            <person name="Du L."/>
            <person name="Sun Y."/>
            <person name="Zhan W."/>
            <person name="Jiang J.F."/>
            <person name="Wang Q."/>
            <person name="Zhang B."/>
            <person name="Ji P."/>
            <person name="Bell-Sakyi L."/>
            <person name="Cui X.M."/>
            <person name="Yuan T.T."/>
            <person name="Jiang B.G."/>
            <person name="Yang W.F."/>
            <person name="Lam T.T."/>
            <person name="Chang Q.C."/>
            <person name="Ding S.J."/>
            <person name="Wang X.J."/>
            <person name="Zhu J.G."/>
            <person name="Ruan X.D."/>
            <person name="Zhao L."/>
            <person name="Wei J.T."/>
            <person name="Ye R.Z."/>
            <person name="Que T.C."/>
            <person name="Du C.H."/>
            <person name="Zhou Y.H."/>
            <person name="Cheng J.X."/>
            <person name="Dai P.F."/>
            <person name="Guo W.B."/>
            <person name="Han X.H."/>
            <person name="Huang E.J."/>
            <person name="Li L.F."/>
            <person name="Wei W."/>
            <person name="Gao Y.C."/>
            <person name="Liu J.Z."/>
            <person name="Shao H.Z."/>
            <person name="Wang X."/>
            <person name="Wang C.C."/>
            <person name="Yang T.C."/>
            <person name="Huo Q.B."/>
            <person name="Li W."/>
            <person name="Chen H.Y."/>
            <person name="Chen S.E."/>
            <person name="Zhou L.G."/>
            <person name="Ni X.B."/>
            <person name="Tian J.H."/>
            <person name="Sheng Y."/>
            <person name="Liu T."/>
            <person name="Pan Y.S."/>
            <person name="Xia L.Y."/>
            <person name="Li J."/>
            <person name="Zhao F."/>
            <person name="Cao W.C."/>
        </authorList>
    </citation>
    <scope>NUCLEOTIDE SEQUENCE</scope>
    <source>
        <strain evidence="1">Rmic-2018</strain>
    </source>
</reference>
<evidence type="ECO:0000313" key="2">
    <source>
        <dbReference type="Proteomes" id="UP000821866"/>
    </source>
</evidence>
<dbReference type="VEuPathDB" id="VectorBase:LOC119164243"/>
<protein>
    <recommendedName>
        <fullName evidence="3">Tick transposon</fullName>
    </recommendedName>
</protein>
<evidence type="ECO:0000313" key="1">
    <source>
        <dbReference type="EMBL" id="KAH8032082.1"/>
    </source>
</evidence>
<dbReference type="Gene3D" id="3.30.420.10">
    <property type="entry name" value="Ribonuclease H-like superfamily/Ribonuclease H"/>
    <property type="match status" value="1"/>
</dbReference>
<dbReference type="EMBL" id="JABSTU010000005">
    <property type="protein sequence ID" value="KAH8032082.1"/>
    <property type="molecule type" value="Genomic_DNA"/>
</dbReference>
<gene>
    <name evidence="1" type="ORF">HPB51_023066</name>
</gene>
<reference evidence="1" key="2">
    <citation type="submission" date="2021-09" db="EMBL/GenBank/DDBJ databases">
        <authorList>
            <person name="Jia N."/>
            <person name="Wang J."/>
            <person name="Shi W."/>
            <person name="Du L."/>
            <person name="Sun Y."/>
            <person name="Zhan W."/>
            <person name="Jiang J."/>
            <person name="Wang Q."/>
            <person name="Zhang B."/>
            <person name="Ji P."/>
            <person name="Sakyi L.B."/>
            <person name="Cui X."/>
            <person name="Yuan T."/>
            <person name="Jiang B."/>
            <person name="Yang W."/>
            <person name="Lam T.T.-Y."/>
            <person name="Chang Q."/>
            <person name="Ding S."/>
            <person name="Wang X."/>
            <person name="Zhu J."/>
            <person name="Ruan X."/>
            <person name="Zhao L."/>
            <person name="Wei J."/>
            <person name="Que T."/>
            <person name="Du C."/>
            <person name="Cheng J."/>
            <person name="Dai P."/>
            <person name="Han X."/>
            <person name="Huang E."/>
            <person name="Gao Y."/>
            <person name="Liu J."/>
            <person name="Shao H."/>
            <person name="Ye R."/>
            <person name="Li L."/>
            <person name="Wei W."/>
            <person name="Wang X."/>
            <person name="Wang C."/>
            <person name="Huo Q."/>
            <person name="Li W."/>
            <person name="Guo W."/>
            <person name="Chen H."/>
            <person name="Chen S."/>
            <person name="Zhou L."/>
            <person name="Zhou L."/>
            <person name="Ni X."/>
            <person name="Tian J."/>
            <person name="Zhou Y."/>
            <person name="Sheng Y."/>
            <person name="Liu T."/>
            <person name="Pan Y."/>
            <person name="Xia L."/>
            <person name="Li J."/>
            <person name="Zhao F."/>
            <person name="Cao W."/>
        </authorList>
    </citation>
    <scope>NUCLEOTIDE SEQUENCE</scope>
    <source>
        <strain evidence="1">Rmic-2018</strain>
        <tissue evidence="1">Larvae</tissue>
    </source>
</reference>
<dbReference type="GO" id="GO:0003676">
    <property type="term" value="F:nucleic acid binding"/>
    <property type="evidence" value="ECO:0007669"/>
    <property type="project" value="InterPro"/>
</dbReference>
<proteinExistence type="predicted"/>
<evidence type="ECO:0008006" key="3">
    <source>
        <dbReference type="Google" id="ProtNLM"/>
    </source>
</evidence>
<dbReference type="AlphaFoldDB" id="A0A9J6ECK8"/>
<dbReference type="InterPro" id="IPR036397">
    <property type="entry name" value="RNaseH_sf"/>
</dbReference>
<comment type="caution">
    <text evidence="1">The sequence shown here is derived from an EMBL/GenBank/DDBJ whole genome shotgun (WGS) entry which is preliminary data.</text>
</comment>
<dbReference type="Proteomes" id="UP000821866">
    <property type="component" value="Chromosome 3"/>
</dbReference>
<keyword evidence="2" id="KW-1185">Reference proteome</keyword>
<organism evidence="1 2">
    <name type="scientific">Rhipicephalus microplus</name>
    <name type="common">Cattle tick</name>
    <name type="synonym">Boophilus microplus</name>
    <dbReference type="NCBI Taxonomy" id="6941"/>
    <lineage>
        <taxon>Eukaryota</taxon>
        <taxon>Metazoa</taxon>
        <taxon>Ecdysozoa</taxon>
        <taxon>Arthropoda</taxon>
        <taxon>Chelicerata</taxon>
        <taxon>Arachnida</taxon>
        <taxon>Acari</taxon>
        <taxon>Parasitiformes</taxon>
        <taxon>Ixodida</taxon>
        <taxon>Ixodoidea</taxon>
        <taxon>Ixodidae</taxon>
        <taxon>Rhipicephalinae</taxon>
        <taxon>Rhipicephalus</taxon>
        <taxon>Boophilus</taxon>
    </lineage>
</organism>
<accession>A0A9J6ECK8</accession>
<sequence>MGELLETYLAAMRPVLLTVPFPLPTEKPLAISSGLGGLSKHRSSFCAIKQKSVSKLEEVLAGRLIAHTSGPVIQDAGSATASCVIPALGWTASCRLSFSACSITAETAGLHLAVDLLAENSPTCSVAVACDSRAALLVIVKPEQIDFGTQLVITKLNVLLATGADVSLNWVRSQLGVHGNKQTGALTKEAHHSATYVCRAAVASHFSRPTLRRLFLLCHPDYCVATVEPQTRLPDRGITKRNGSLLLQLCFGYSEPAARRHLLGKAWPPACTSCGADETIEHLLCVCSAPRTQRDVLLAALHRHGLPWLHRDTSSSLYGTTPRSSLP</sequence>